<dbReference type="Pfam" id="PF21737">
    <property type="entry name" value="DUF6865"/>
    <property type="match status" value="1"/>
</dbReference>
<protein>
    <submittedName>
        <fullName evidence="2">Uncharacterized protein</fullName>
    </submittedName>
</protein>
<organism evidence="2 3">
    <name type="scientific">Tetracentron sinense</name>
    <name type="common">Spur-leaf</name>
    <dbReference type="NCBI Taxonomy" id="13715"/>
    <lineage>
        <taxon>Eukaryota</taxon>
        <taxon>Viridiplantae</taxon>
        <taxon>Streptophyta</taxon>
        <taxon>Embryophyta</taxon>
        <taxon>Tracheophyta</taxon>
        <taxon>Spermatophyta</taxon>
        <taxon>Magnoliopsida</taxon>
        <taxon>Trochodendrales</taxon>
        <taxon>Trochodendraceae</taxon>
        <taxon>Tetracentron</taxon>
    </lineage>
</organism>
<keyword evidence="3" id="KW-1185">Reference proteome</keyword>
<dbReference type="EMBL" id="JABCRI010000001">
    <property type="protein sequence ID" value="KAF8412547.1"/>
    <property type="molecule type" value="Genomic_DNA"/>
</dbReference>
<gene>
    <name evidence="1" type="ORF">HHK36_000494</name>
    <name evidence="2" type="ORF">HHK36_000515</name>
</gene>
<dbReference type="PANTHER" id="PTHR35282">
    <property type="entry name" value="F5D14.24 PROTEIN"/>
    <property type="match status" value="1"/>
</dbReference>
<dbReference type="OMA" id="ERKGSIC"/>
<comment type="caution">
    <text evidence="2">The sequence shown here is derived from an EMBL/GenBank/DDBJ whole genome shotgun (WGS) entry which is preliminary data.</text>
</comment>
<evidence type="ECO:0000313" key="2">
    <source>
        <dbReference type="EMBL" id="KAF8412547.1"/>
    </source>
</evidence>
<dbReference type="EMBL" id="JABCRI010000001">
    <property type="protein sequence ID" value="KAF8412526.1"/>
    <property type="molecule type" value="Genomic_DNA"/>
</dbReference>
<dbReference type="Proteomes" id="UP000655225">
    <property type="component" value="Unassembled WGS sequence"/>
</dbReference>
<reference evidence="2 3" key="1">
    <citation type="submission" date="2020-04" db="EMBL/GenBank/DDBJ databases">
        <title>Plant Genome Project.</title>
        <authorList>
            <person name="Zhang R.-G."/>
        </authorList>
    </citation>
    <scope>NUCLEOTIDE SEQUENCE [LARGE SCALE GENOMIC DNA]</scope>
    <source>
        <strain evidence="2">YNK0</strain>
        <tissue evidence="2">Leaf</tissue>
    </source>
</reference>
<proteinExistence type="predicted"/>
<accession>A0A835DU32</accession>
<dbReference type="InterPro" id="IPR049198">
    <property type="entry name" value="DUF6865"/>
</dbReference>
<dbReference type="AlphaFoldDB" id="A0A835DU32"/>
<dbReference type="PANTHER" id="PTHR35282:SF2">
    <property type="entry name" value="F5D14.24 PROTEIN"/>
    <property type="match status" value="1"/>
</dbReference>
<evidence type="ECO:0000313" key="1">
    <source>
        <dbReference type="EMBL" id="KAF8412526.1"/>
    </source>
</evidence>
<dbReference type="OrthoDB" id="632588at2759"/>
<name>A0A835DU32_TETSI</name>
<sequence length="101" mass="11499">MRNLVQIHQDQVLRNRFMDIKAPGEEVSQQLTRESLIAISQFVPDKILDLELLTENLSSTDVVQVIDSDGDKKYRSKLISISYMQSPDIKTLPPTLENLEG</sequence>
<evidence type="ECO:0000313" key="3">
    <source>
        <dbReference type="Proteomes" id="UP000655225"/>
    </source>
</evidence>